<name>U3P4R8_LEIXC</name>
<sequence length="191" mass="21524">MRPAAGVAARWSFSAASCALLLLTLLRQHPNRSVRLLPQTRTVRPLFDELVPDWRFFAPRPMTTDVLLFARTLDAAGETSPWVPLTRYPRRSATQLLFFPDRRRSKALLDVTNLFLNQLAANPGGVERLPMYRLLADRARVLLEPFDAGVIGFQFCVVKDNGHEGGDIDIPFTSGYLSLAAERGETEEERR</sequence>
<dbReference type="AlphaFoldDB" id="U3P4R8"/>
<evidence type="ECO:0000313" key="2">
    <source>
        <dbReference type="Proteomes" id="UP000016743"/>
    </source>
</evidence>
<dbReference type="EMBL" id="CP006734">
    <property type="protein sequence ID" value="AGW40771.1"/>
    <property type="molecule type" value="Genomic_DNA"/>
</dbReference>
<protein>
    <submittedName>
        <fullName evidence="1">Uncharacterized protein</fullName>
    </submittedName>
</protein>
<dbReference type="PATRIC" id="fig|1389489.3.peg.565"/>
<reference evidence="1 2" key="1">
    <citation type="journal article" date="2013" name="Genome Announc.">
        <title>Complete Genome Sequence of Leifsonia xyli subsp. cynodontis Strain DSM46306, a Gram-Positive Bacterial Pathogen of Grasses.</title>
        <authorList>
            <person name="Monteiro-Vitorello C.B."/>
            <person name="Zerillo M.M."/>
            <person name="Van Sluys M.A."/>
            <person name="Camargo L.E."/>
            <person name="Kitajima J.P."/>
        </authorList>
    </citation>
    <scope>NUCLEOTIDE SEQUENCE [LARGE SCALE GENOMIC DNA]</scope>
    <source>
        <strain evidence="1 2">DSM 46306</strain>
    </source>
</reference>
<dbReference type="eggNOG" id="ENOG5033NEP">
    <property type="taxonomic scope" value="Bacteria"/>
</dbReference>
<accession>U3P4R8</accession>
<organism evidence="1 2">
    <name type="scientific">Leifsonia xyli subsp. cynodontis DSM 46306</name>
    <dbReference type="NCBI Taxonomy" id="1389489"/>
    <lineage>
        <taxon>Bacteria</taxon>
        <taxon>Bacillati</taxon>
        <taxon>Actinomycetota</taxon>
        <taxon>Actinomycetes</taxon>
        <taxon>Micrococcales</taxon>
        <taxon>Microbacteriaceae</taxon>
        <taxon>Leifsonia</taxon>
    </lineage>
</organism>
<dbReference type="KEGG" id="lxy:O159_05820"/>
<dbReference type="STRING" id="1389489.O159_05820"/>
<dbReference type="OrthoDB" id="8565707at2"/>
<proteinExistence type="predicted"/>
<dbReference type="HOGENOM" id="CLU_117640_1_0_11"/>
<dbReference type="Proteomes" id="UP000016743">
    <property type="component" value="Chromosome"/>
</dbReference>
<dbReference type="RefSeq" id="WP_021754211.1">
    <property type="nucleotide sequence ID" value="NC_022438.1"/>
</dbReference>
<keyword evidence="2" id="KW-1185">Reference proteome</keyword>
<gene>
    <name evidence="1" type="ORF">O159_05820</name>
</gene>
<evidence type="ECO:0000313" key="1">
    <source>
        <dbReference type="EMBL" id="AGW40771.1"/>
    </source>
</evidence>